<accession>A0A7M7JY58</accession>
<keyword evidence="1" id="KW-0732">Signal</keyword>
<organism evidence="2 3">
    <name type="scientific">Varroa destructor</name>
    <name type="common">Honeybee mite</name>
    <dbReference type="NCBI Taxonomy" id="109461"/>
    <lineage>
        <taxon>Eukaryota</taxon>
        <taxon>Metazoa</taxon>
        <taxon>Ecdysozoa</taxon>
        <taxon>Arthropoda</taxon>
        <taxon>Chelicerata</taxon>
        <taxon>Arachnida</taxon>
        <taxon>Acari</taxon>
        <taxon>Parasitiformes</taxon>
        <taxon>Mesostigmata</taxon>
        <taxon>Gamasina</taxon>
        <taxon>Dermanyssoidea</taxon>
        <taxon>Varroidae</taxon>
        <taxon>Varroa</taxon>
    </lineage>
</organism>
<evidence type="ECO:0008006" key="4">
    <source>
        <dbReference type="Google" id="ProtNLM"/>
    </source>
</evidence>
<dbReference type="EnsemblMetazoa" id="XM_022798717">
    <property type="protein sequence ID" value="XP_022654452"/>
    <property type="gene ID" value="LOC111247601"/>
</dbReference>
<dbReference type="AlphaFoldDB" id="A0A7M7JY58"/>
<evidence type="ECO:0000256" key="1">
    <source>
        <dbReference type="SAM" id="SignalP"/>
    </source>
</evidence>
<keyword evidence="3" id="KW-1185">Reference proteome</keyword>
<feature type="signal peptide" evidence="1">
    <location>
        <begin position="1"/>
        <end position="24"/>
    </location>
</feature>
<proteinExistence type="predicted"/>
<reference evidence="2" key="1">
    <citation type="submission" date="2021-01" db="UniProtKB">
        <authorList>
            <consortium name="EnsemblMetazoa"/>
        </authorList>
    </citation>
    <scope>IDENTIFICATION</scope>
</reference>
<feature type="chain" id="PRO_5029872779" description="Secreted protein" evidence="1">
    <location>
        <begin position="25"/>
        <end position="193"/>
    </location>
</feature>
<dbReference type="RefSeq" id="XP_022654452.1">
    <property type="nucleotide sequence ID" value="XM_022798717.1"/>
</dbReference>
<evidence type="ECO:0000313" key="3">
    <source>
        <dbReference type="Proteomes" id="UP000594260"/>
    </source>
</evidence>
<name>A0A7M7JY58_VARDE</name>
<dbReference type="GeneID" id="111247601"/>
<protein>
    <recommendedName>
        <fullName evidence="4">Secreted protein</fullName>
    </recommendedName>
</protein>
<sequence length="193" mass="22033">MFFRSALRIVEVIFVGSVALPAFAEEFSSKKFQPCKGMSDLNLRERQKATMNTLKIATKCAPYVLQFLGTSFEDCGLTYIDVAPLITKLFCFGQQIIFGILGDERNILYKNVTRETFYQHAIDLIKIINGVYPTMKHHKGQTVLSIPGSLLTDYLATMMNCYTNSTKLPFIKDLRYILFMGESLNKHFIQVMK</sequence>
<dbReference type="InParanoid" id="A0A7M7JY58"/>
<dbReference type="KEGG" id="vde:111247601"/>
<dbReference type="Proteomes" id="UP000594260">
    <property type="component" value="Unplaced"/>
</dbReference>
<evidence type="ECO:0000313" key="2">
    <source>
        <dbReference type="EnsemblMetazoa" id="XP_022654452"/>
    </source>
</evidence>